<evidence type="ECO:0000256" key="1">
    <source>
        <dbReference type="SAM" id="MobiDB-lite"/>
    </source>
</evidence>
<accession>W7TPG3</accession>
<dbReference type="EMBL" id="AZIL01002133">
    <property type="protein sequence ID" value="EWM22619.1"/>
    <property type="molecule type" value="Genomic_DNA"/>
</dbReference>
<dbReference type="InterPro" id="IPR019410">
    <property type="entry name" value="Methyltransf_16"/>
</dbReference>
<evidence type="ECO:0000313" key="3">
    <source>
        <dbReference type="Proteomes" id="UP000019335"/>
    </source>
</evidence>
<feature type="region of interest" description="Disordered" evidence="1">
    <location>
        <begin position="153"/>
        <end position="177"/>
    </location>
</feature>
<dbReference type="OrthoDB" id="413520at2759"/>
<sequence length="296" mass="32055">MAEPKNYKMASEVRYSAEAFAKRAARALRRQGQTSSREAEQKDCEQDEESDNMWENTYAFSSFKLSVQEEFGGESCVGGTQWPGGVRVARYLDNPKAFPPGTLKGKTLLDLGSGCGLVAAVAAKHGARVVAAEKDIVIPLLKENLTTNGVLLDHGASEHSKGNTSHASLPSSLPSNSPLEEGKVVVHEFYWGPDARHPLAPFDLIIAAACLYMPKTVPLLLHTLWNVSDSQSLILLCSILGADTLQAFKEEVGGFFHIRALDETNGNVIGTSSDDNLSSIDVATRILILERKRQSG</sequence>
<keyword evidence="2" id="KW-0489">Methyltransferase</keyword>
<dbReference type="PANTHER" id="PTHR14614">
    <property type="entry name" value="HEPATOCELLULAR CARCINOMA-ASSOCIATED ANTIGEN"/>
    <property type="match status" value="1"/>
</dbReference>
<evidence type="ECO:0000313" key="2">
    <source>
        <dbReference type="EMBL" id="EWM22619.1"/>
    </source>
</evidence>
<feature type="region of interest" description="Disordered" evidence="1">
    <location>
        <begin position="26"/>
        <end position="51"/>
    </location>
</feature>
<organism evidence="2 3">
    <name type="scientific">Nannochloropsis gaditana</name>
    <dbReference type="NCBI Taxonomy" id="72520"/>
    <lineage>
        <taxon>Eukaryota</taxon>
        <taxon>Sar</taxon>
        <taxon>Stramenopiles</taxon>
        <taxon>Ochrophyta</taxon>
        <taxon>Eustigmatophyceae</taxon>
        <taxon>Eustigmatales</taxon>
        <taxon>Monodopsidaceae</taxon>
        <taxon>Nannochloropsis</taxon>
    </lineage>
</organism>
<keyword evidence="3" id="KW-1185">Reference proteome</keyword>
<comment type="caution">
    <text evidence="2">The sequence shown here is derived from an EMBL/GenBank/DDBJ whole genome shotgun (WGS) entry which is preliminary data.</text>
</comment>
<dbReference type="GO" id="GO:0032259">
    <property type="term" value="P:methylation"/>
    <property type="evidence" value="ECO:0007669"/>
    <property type="project" value="UniProtKB-KW"/>
</dbReference>
<dbReference type="Gene3D" id="3.40.50.150">
    <property type="entry name" value="Vaccinia Virus protein VP39"/>
    <property type="match status" value="1"/>
</dbReference>
<gene>
    <name evidence="2" type="ORF">Naga_100528g5</name>
</gene>
<keyword evidence="2" id="KW-0808">Transferase</keyword>
<reference evidence="2 3" key="1">
    <citation type="journal article" date="2014" name="Mol. Plant">
        <title>Chromosome Scale Genome Assembly and Transcriptome Profiling of Nannochloropsis gaditana in Nitrogen Depletion.</title>
        <authorList>
            <person name="Corteggiani Carpinelli E."/>
            <person name="Telatin A."/>
            <person name="Vitulo N."/>
            <person name="Forcato C."/>
            <person name="D'Angelo M."/>
            <person name="Schiavon R."/>
            <person name="Vezzi A."/>
            <person name="Giacometti G.M."/>
            <person name="Morosinotto T."/>
            <person name="Valle G."/>
        </authorList>
    </citation>
    <scope>NUCLEOTIDE SEQUENCE [LARGE SCALE GENOMIC DNA]</scope>
    <source>
        <strain evidence="2 3">B-31</strain>
    </source>
</reference>
<dbReference type="Pfam" id="PF10294">
    <property type="entry name" value="Methyltransf_16"/>
    <property type="match status" value="2"/>
</dbReference>
<name>W7TPG3_9STRA</name>
<dbReference type="SUPFAM" id="SSF53335">
    <property type="entry name" value="S-adenosyl-L-methionine-dependent methyltransferases"/>
    <property type="match status" value="1"/>
</dbReference>
<proteinExistence type="predicted"/>
<feature type="compositionally biased region" description="Low complexity" evidence="1">
    <location>
        <begin position="168"/>
        <end position="177"/>
    </location>
</feature>
<dbReference type="AlphaFoldDB" id="W7TPG3"/>
<dbReference type="InterPro" id="IPR029063">
    <property type="entry name" value="SAM-dependent_MTases_sf"/>
</dbReference>
<dbReference type="GO" id="GO:0008168">
    <property type="term" value="F:methyltransferase activity"/>
    <property type="evidence" value="ECO:0007669"/>
    <property type="project" value="UniProtKB-KW"/>
</dbReference>
<dbReference type="Proteomes" id="UP000019335">
    <property type="component" value="Unassembled WGS sequence"/>
</dbReference>
<protein>
    <submittedName>
        <fullName evidence="2">Nicotinamide N-methyltransferase, putative</fullName>
    </submittedName>
</protein>